<dbReference type="AlphaFoldDB" id="G2DHB4"/>
<proteinExistence type="predicted"/>
<dbReference type="Gene3D" id="3.40.190.10">
    <property type="entry name" value="Periplasmic binding protein-like II"/>
    <property type="match status" value="2"/>
</dbReference>
<protein>
    <submittedName>
        <fullName evidence="2">TRAP transporter solute receptor, TAXI family protein</fullName>
    </submittedName>
</protein>
<dbReference type="NCBIfam" id="TIGR02122">
    <property type="entry name" value="TRAP_TAXI"/>
    <property type="match status" value="1"/>
</dbReference>
<dbReference type="EMBL" id="AFOC01000122">
    <property type="protein sequence ID" value="EGV49988.1"/>
    <property type="molecule type" value="Genomic_DNA"/>
</dbReference>
<evidence type="ECO:0000313" key="2">
    <source>
        <dbReference type="EMBL" id="EGV49988.1"/>
    </source>
</evidence>
<dbReference type="CDD" id="cd13568">
    <property type="entry name" value="PBP2_TAXI_TRAP_like_3"/>
    <property type="match status" value="1"/>
</dbReference>
<dbReference type="PANTHER" id="PTHR42941:SF1">
    <property type="entry name" value="SLL1037 PROTEIN"/>
    <property type="match status" value="1"/>
</dbReference>
<keyword evidence="3" id="KW-1185">Reference proteome</keyword>
<dbReference type="InterPro" id="IPR011852">
    <property type="entry name" value="TRAP_TAXI"/>
</dbReference>
<comment type="caution">
    <text evidence="2">The sequence shown here is derived from an EMBL/GenBank/DDBJ whole genome shotgun (WGS) entry which is preliminary data.</text>
</comment>
<evidence type="ECO:0000256" key="1">
    <source>
        <dbReference type="SAM" id="SignalP"/>
    </source>
</evidence>
<dbReference type="Pfam" id="PF16868">
    <property type="entry name" value="NMT1_3"/>
    <property type="match status" value="1"/>
</dbReference>
<dbReference type="Proteomes" id="UP000004491">
    <property type="component" value="Unassembled WGS sequence"/>
</dbReference>
<feature type="signal peptide" evidence="1">
    <location>
        <begin position="1"/>
        <end position="20"/>
    </location>
</feature>
<dbReference type="RefSeq" id="WP_005966200.1">
    <property type="nucleotide sequence ID" value="NZ_AFOC01000122.1"/>
</dbReference>
<organism evidence="2 3">
    <name type="scientific">endosymbiont of Riftia pachyptila</name>
    <name type="common">vent Ph05</name>
    <dbReference type="NCBI Taxonomy" id="1048808"/>
    <lineage>
        <taxon>Bacteria</taxon>
        <taxon>Pseudomonadati</taxon>
        <taxon>Pseudomonadota</taxon>
        <taxon>Gammaproteobacteria</taxon>
        <taxon>sulfur-oxidizing symbionts</taxon>
    </lineage>
</organism>
<keyword evidence="2" id="KW-0675">Receptor</keyword>
<dbReference type="PATRIC" id="fig|1048808.3.peg.3067"/>
<name>G2DHB4_9GAMM</name>
<reference evidence="2" key="1">
    <citation type="journal article" date="2011" name="ISME J.">
        <title>The endosymbionts of the deep-sea tubeworms Riftia pachyptila and Tevnia jerichonana share an identical physiology as revealed by proteogenomic analyses.</title>
        <authorList>
            <person name="Gardebrecht A."/>
            <person name="Markert S."/>
            <person name="Felbeck H."/>
            <person name="Thuermer A."/>
            <person name="Albrecht D."/>
            <person name="Wollherr A."/>
            <person name="Kabisch J."/>
            <person name="Lehmann R."/>
            <person name="Daniel R."/>
            <person name="Liesegang H."/>
            <person name="Hecker M."/>
            <person name="Sievert S.M."/>
            <person name="Schweder T."/>
        </authorList>
    </citation>
    <scope>NUCLEOTIDE SEQUENCE [LARGE SCALE GENOMIC DNA]</scope>
</reference>
<keyword evidence="1" id="KW-0732">Signal</keyword>
<evidence type="ECO:0000313" key="3">
    <source>
        <dbReference type="Proteomes" id="UP000004491"/>
    </source>
</evidence>
<accession>G2DHB4</accession>
<sequence>MMRKALLFMSLFSLTLLAQAAEQRFISIGTGGLTGVYYPAGGAICRLINRNRRSHGIRCAVESTGGSIFNLNTLANRELDFAIAQSDWQLHAYQGSSKFKAKGPNKDLRAVFAIHSEPFTVVARTDSGVKTLADLKGKRVNVGNPGSGQRGTLEELMVLLGWSMDDFKLAAELKASEQSRALCDNKIDVMIFMAGHPNAAIKEATTACDARLVQVEGAAVQRLIDSLSYYAPATIPAGMYRGNDFDAHTFGSKATLVSRADVDDEVVYQLVKAVFENLEAMRGLHPAFAHLTPQSMLQGNSAPYHPGALRYYREAGLIE</sequence>
<dbReference type="SUPFAM" id="SSF53850">
    <property type="entry name" value="Periplasmic binding protein-like II"/>
    <property type="match status" value="1"/>
</dbReference>
<feature type="chain" id="PRO_5003427941" evidence="1">
    <location>
        <begin position="21"/>
        <end position="319"/>
    </location>
</feature>
<dbReference type="PANTHER" id="PTHR42941">
    <property type="entry name" value="SLL1037 PROTEIN"/>
    <property type="match status" value="1"/>
</dbReference>
<gene>
    <name evidence="2" type="ORF">Rifp1Sym_eq00020</name>
</gene>